<gene>
    <name evidence="6" type="ORF">EGYM00163_LOCUS51531</name>
</gene>
<dbReference type="Pfam" id="PF00856">
    <property type="entry name" value="SET"/>
    <property type="match status" value="1"/>
</dbReference>
<dbReference type="GO" id="GO:0045814">
    <property type="term" value="P:negative regulation of gene expression, epigenetic"/>
    <property type="evidence" value="ECO:0007669"/>
    <property type="project" value="TreeGrafter"/>
</dbReference>
<dbReference type="CDD" id="cd20071">
    <property type="entry name" value="SET_SMYD"/>
    <property type="match status" value="1"/>
</dbReference>
<dbReference type="GO" id="GO:0042799">
    <property type="term" value="F:histone H4K20 methyltransferase activity"/>
    <property type="evidence" value="ECO:0007669"/>
    <property type="project" value="TreeGrafter"/>
</dbReference>
<evidence type="ECO:0000313" key="6">
    <source>
        <dbReference type="EMBL" id="CAE0840925.1"/>
    </source>
</evidence>
<feature type="domain" description="SET" evidence="5">
    <location>
        <begin position="148"/>
        <end position="341"/>
    </location>
</feature>
<evidence type="ECO:0000256" key="1">
    <source>
        <dbReference type="ARBA" id="ARBA00022603"/>
    </source>
</evidence>
<dbReference type="PANTHER" id="PTHR46402:SF2">
    <property type="entry name" value="HISTONE-LYSINE N-TRIMETHYLTRANSFERASE SMYD5"/>
    <property type="match status" value="1"/>
</dbReference>
<dbReference type="PANTHER" id="PTHR46402">
    <property type="entry name" value="SET AND MYND DOMAIN-CONTAINING PROTEIN 5"/>
    <property type="match status" value="1"/>
</dbReference>
<dbReference type="PROSITE" id="PS50280">
    <property type="entry name" value="SET"/>
    <property type="match status" value="1"/>
</dbReference>
<dbReference type="Gene3D" id="2.170.270.10">
    <property type="entry name" value="SET domain"/>
    <property type="match status" value="1"/>
</dbReference>
<dbReference type="InterPro" id="IPR001214">
    <property type="entry name" value="SET_dom"/>
</dbReference>
<evidence type="ECO:0000256" key="2">
    <source>
        <dbReference type="ARBA" id="ARBA00022679"/>
    </source>
</evidence>
<name>A0A7S4GM04_9EUGL</name>
<dbReference type="InterPro" id="IPR046341">
    <property type="entry name" value="SET_dom_sf"/>
</dbReference>
<accession>A0A7S4GM04</accession>
<proteinExistence type="predicted"/>
<evidence type="ECO:0000256" key="4">
    <source>
        <dbReference type="SAM" id="MobiDB-lite"/>
    </source>
</evidence>
<evidence type="ECO:0000259" key="5">
    <source>
        <dbReference type="PROSITE" id="PS50280"/>
    </source>
</evidence>
<reference evidence="6" key="1">
    <citation type="submission" date="2021-01" db="EMBL/GenBank/DDBJ databases">
        <authorList>
            <person name="Corre E."/>
            <person name="Pelletier E."/>
            <person name="Niang G."/>
            <person name="Scheremetjew M."/>
            <person name="Finn R."/>
            <person name="Kale V."/>
            <person name="Holt S."/>
            <person name="Cochrane G."/>
            <person name="Meng A."/>
            <person name="Brown T."/>
            <person name="Cohen L."/>
        </authorList>
    </citation>
    <scope>NUCLEOTIDE SEQUENCE</scope>
    <source>
        <strain evidence="6">CCMP1594</strain>
    </source>
</reference>
<keyword evidence="3" id="KW-0949">S-adenosyl-L-methionine</keyword>
<dbReference type="GO" id="GO:0032259">
    <property type="term" value="P:methylation"/>
    <property type="evidence" value="ECO:0007669"/>
    <property type="project" value="UniProtKB-KW"/>
</dbReference>
<protein>
    <recommendedName>
        <fullName evidence="5">SET domain-containing protein</fullName>
    </recommendedName>
</protein>
<sequence>MADFDPDALLDEAMCSLGTATSNGQHGDNNEAASLLDETLSAFKDVQPTNTAAPSVETPTTPSSKCADPTPTAHAVQNGGGQAARDAGTEAVAPTPQEESAPEGDFHGHPISHAKHFPDGKVHRLEYPDLKRFVGLGALFDQCVDQTVDLEIWRVEHMDYGLVAGCDIEKGDIVLVEKAALMMVDHAGSPIEAFVKSYIQFYSTELGSLSRHHLGGLCSAYKATAEDTQAITTSFNGLPFARRHGLTAKDMQKAFVNSRGNFLQTSLRYVDLQSEQPRQAQVSAWFPIATLLNHSCTPNLDFEFQFFDLPDKGSLPFGALRLVCRANQRIKMGTAITLSYLDPKLLQSTSETRRHSLTSERGFKCECERCLKETTIGLGPRGPRMCWAKRKQ</sequence>
<organism evidence="6">
    <name type="scientific">Eutreptiella gymnastica</name>
    <dbReference type="NCBI Taxonomy" id="73025"/>
    <lineage>
        <taxon>Eukaryota</taxon>
        <taxon>Discoba</taxon>
        <taxon>Euglenozoa</taxon>
        <taxon>Euglenida</taxon>
        <taxon>Spirocuta</taxon>
        <taxon>Euglenophyceae</taxon>
        <taxon>Eutreptiales</taxon>
        <taxon>Eutreptiaceae</taxon>
        <taxon>Eutreptiella</taxon>
    </lineage>
</organism>
<evidence type="ECO:0000256" key="3">
    <source>
        <dbReference type="ARBA" id="ARBA00022691"/>
    </source>
</evidence>
<feature type="region of interest" description="Disordered" evidence="4">
    <location>
        <begin position="50"/>
        <end position="103"/>
    </location>
</feature>
<dbReference type="SUPFAM" id="SSF82199">
    <property type="entry name" value="SET domain"/>
    <property type="match status" value="1"/>
</dbReference>
<dbReference type="EMBL" id="HBJA01149755">
    <property type="protein sequence ID" value="CAE0840925.1"/>
    <property type="molecule type" value="Transcribed_RNA"/>
</dbReference>
<keyword evidence="2" id="KW-0808">Transferase</keyword>
<keyword evidence="1" id="KW-0489">Methyltransferase</keyword>
<feature type="compositionally biased region" description="Polar residues" evidence="4">
    <location>
        <begin position="50"/>
        <end position="64"/>
    </location>
</feature>
<dbReference type="AlphaFoldDB" id="A0A7S4GM04"/>